<dbReference type="Proteomes" id="UP000526408">
    <property type="component" value="Unassembled WGS sequence"/>
</dbReference>
<dbReference type="PANTHER" id="PTHR33639">
    <property type="entry name" value="THIOL-DISULFIDE OXIDOREDUCTASE DCC"/>
    <property type="match status" value="1"/>
</dbReference>
<dbReference type="Pfam" id="PF04134">
    <property type="entry name" value="DCC1-like"/>
    <property type="match status" value="1"/>
</dbReference>
<dbReference type="RefSeq" id="WP_168622289.1">
    <property type="nucleotide sequence ID" value="NZ_JAAZQQ010000001.1"/>
</dbReference>
<gene>
    <name evidence="1" type="ORF">HCU73_05080</name>
</gene>
<dbReference type="EMBL" id="JAAZQQ010000001">
    <property type="protein sequence ID" value="NKX43956.1"/>
    <property type="molecule type" value="Genomic_DNA"/>
</dbReference>
<comment type="caution">
    <text evidence="1">The sequence shown here is derived from an EMBL/GenBank/DDBJ whole genome shotgun (WGS) entry which is preliminary data.</text>
</comment>
<dbReference type="GO" id="GO:0015035">
    <property type="term" value="F:protein-disulfide reductase activity"/>
    <property type="evidence" value="ECO:0007669"/>
    <property type="project" value="InterPro"/>
</dbReference>
<dbReference type="InterPro" id="IPR052927">
    <property type="entry name" value="DCC_oxidoreductase"/>
</dbReference>
<proteinExistence type="predicted"/>
<accession>A0A7X6GX04</accession>
<keyword evidence="2" id="KW-1185">Reference proteome</keyword>
<organism evidence="1 2">
    <name type="scientific">Roseicyclus persicicus</name>
    <dbReference type="NCBI Taxonomy" id="2650661"/>
    <lineage>
        <taxon>Bacteria</taxon>
        <taxon>Pseudomonadati</taxon>
        <taxon>Pseudomonadota</taxon>
        <taxon>Alphaproteobacteria</taxon>
        <taxon>Rhodobacterales</taxon>
        <taxon>Roseobacteraceae</taxon>
        <taxon>Roseicyclus</taxon>
    </lineage>
</organism>
<name>A0A7X6GX04_9RHOB</name>
<evidence type="ECO:0000313" key="2">
    <source>
        <dbReference type="Proteomes" id="UP000526408"/>
    </source>
</evidence>
<dbReference type="AlphaFoldDB" id="A0A7X6GX04"/>
<dbReference type="InterPro" id="IPR007263">
    <property type="entry name" value="DCC1-like"/>
</dbReference>
<reference evidence="1 2" key="1">
    <citation type="submission" date="2020-04" db="EMBL/GenBank/DDBJ databases">
        <authorList>
            <person name="Yoon J."/>
        </authorList>
    </citation>
    <scope>NUCLEOTIDE SEQUENCE [LARGE SCALE GENOMIC DNA]</scope>
    <source>
        <strain evidence="1 2">KMU-115</strain>
    </source>
</reference>
<sequence length="146" mass="16132">MPAPFARHVPPALAALQPVALMDADCALCTRGARMIHRLDRTGTIRICPVQTDTGRAALAHYGLDPDDPETWLFLADGMAWRDLDAMTEVGRRTGGWGRALAPLAVLPAPLRGWLYRRLARNRYALFGRADMCALPDPGFARRLVR</sequence>
<dbReference type="PANTHER" id="PTHR33639:SF2">
    <property type="entry name" value="DUF393 DOMAIN-CONTAINING PROTEIN"/>
    <property type="match status" value="1"/>
</dbReference>
<evidence type="ECO:0000313" key="1">
    <source>
        <dbReference type="EMBL" id="NKX43956.1"/>
    </source>
</evidence>
<protein>
    <submittedName>
        <fullName evidence="1">DUF393 domain-containing protein</fullName>
    </submittedName>
</protein>